<dbReference type="Proteomes" id="UP000258707">
    <property type="component" value="Chromosome"/>
</dbReference>
<dbReference type="EMBL" id="CP027033">
    <property type="protein sequence ID" value="AXR83388.1"/>
    <property type="molecule type" value="Genomic_DNA"/>
</dbReference>
<evidence type="ECO:0000256" key="4">
    <source>
        <dbReference type="ARBA" id="ARBA00022755"/>
    </source>
</evidence>
<dbReference type="NCBIfam" id="TIGR00302">
    <property type="entry name" value="phosphoribosylformylglycinamidine synthase subunit PurS"/>
    <property type="match status" value="1"/>
</dbReference>
<keyword evidence="5 6" id="KW-0067">ATP-binding</keyword>
<reference evidence="9" key="2">
    <citation type="submission" date="2018-02" db="EMBL/GenBank/DDBJ databases">
        <title>Phenotypic and genomic properties of facultatively anaerobic sulfur-reducing natronoarchaea from hypersaline soda lakes.</title>
        <authorList>
            <person name="Sorokin D.Y."/>
            <person name="Kublanov I.V."/>
            <person name="Roman P."/>
            <person name="Sinninghe Damste J.S."/>
            <person name="Golyshin P.N."/>
            <person name="Rojo D."/>
            <person name="Ciordia S."/>
            <person name="Mena M.D.C."/>
            <person name="Ferrer M."/>
            <person name="Messina E."/>
            <person name="Smedile F."/>
            <person name="La Spada G."/>
            <person name="La Cono V."/>
            <person name="Yakimov M.M."/>
        </authorList>
    </citation>
    <scope>NUCLEOTIDE SEQUENCE [LARGE SCALE GENOMIC DNA]</scope>
    <source>
        <strain evidence="9">AArc-Mg</strain>
    </source>
</reference>
<accession>A0A346PJC0</accession>
<keyword evidence="2 6" id="KW-0436">Ligase</keyword>
<dbReference type="AlphaFoldDB" id="A0A346PJC0"/>
<dbReference type="HAMAP" id="MF_01926">
    <property type="entry name" value="PurS"/>
    <property type="match status" value="1"/>
</dbReference>
<comment type="subcellular location">
    <subcellularLocation>
        <location evidence="6">Cytoplasm</location>
    </subcellularLocation>
</comment>
<comment type="function">
    <text evidence="6">Part of the phosphoribosylformylglycinamidine synthase complex involved in the purines biosynthetic pathway. Catalyzes the ATP-dependent conversion of formylglycinamide ribonucleotide (FGAR) and glutamine to yield formylglycinamidine ribonucleotide (FGAM) and glutamate. The FGAM synthase complex is composed of three subunits. PurQ produces an ammonia molecule by converting glutamine to glutamate. PurL transfers the ammonia molecule to FGAR to form FGAM in an ATP-dependent manner. PurS interacts with PurQ and PurL and is thought to assist in the transfer of the ammonia molecule from PurQ to PurL.</text>
</comment>
<keyword evidence="3 6" id="KW-0547">Nucleotide-binding</keyword>
<comment type="subunit">
    <text evidence="6">Part of the FGAM synthase complex composed of 1 PurL, 1 PurQ and 2 PurS subunits.</text>
</comment>
<evidence type="ECO:0000313" key="7">
    <source>
        <dbReference type="EMBL" id="AXR79615.1"/>
    </source>
</evidence>
<dbReference type="GO" id="GO:0005737">
    <property type="term" value="C:cytoplasm"/>
    <property type="evidence" value="ECO:0007669"/>
    <property type="project" value="UniProtKB-SubCell"/>
</dbReference>
<dbReference type="GO" id="GO:0006189">
    <property type="term" value="P:'de novo' IMP biosynthetic process"/>
    <property type="evidence" value="ECO:0007669"/>
    <property type="project" value="UniProtKB-UniRule"/>
</dbReference>
<evidence type="ECO:0000256" key="1">
    <source>
        <dbReference type="ARBA" id="ARBA00022490"/>
    </source>
</evidence>
<reference evidence="10" key="1">
    <citation type="submission" date="2017-10" db="EMBL/GenBank/DDBJ databases">
        <title>Phenotypic and genomic properties of facultatively anaerobic sulfur-reducing natronoarchaea from hypersaline soda lakes.</title>
        <authorList>
            <person name="Sorokin D.Y."/>
            <person name="Kublanov I.V."/>
            <person name="Roman P."/>
            <person name="Sinninghe Damste J.S."/>
            <person name="Golyshin P.N."/>
            <person name="Rojo D."/>
            <person name="Ciordia S."/>
            <person name="Mena Md.C."/>
            <person name="Ferrer M."/>
            <person name="Messina E."/>
            <person name="Smedile F."/>
            <person name="La Spada G."/>
            <person name="La Cono V."/>
            <person name="Yakimov M.M."/>
        </authorList>
    </citation>
    <scope>NUCLEOTIDE SEQUENCE [LARGE SCALE GENOMIC DNA]</scope>
    <source>
        <strain evidence="10">AArc1</strain>
    </source>
</reference>
<reference evidence="7" key="3">
    <citation type="journal article" date="2019" name="Int. J. Syst. Evol. Microbiol.">
        <title>Natronolimnobius sulfurireducens sp. nov. and Halalkaliarchaeum desulfuricum gen. nov., sp. nov., the first sulfur-respiring alkaliphilic haloarchaea from hypersaline alkaline lakes.</title>
        <authorList>
            <person name="Sorokin D.Y."/>
            <person name="Yakimov M."/>
            <person name="Messina E."/>
            <person name="Merkel A.Y."/>
            <person name="Bale N.J."/>
            <person name="Sinninghe Damste J.S."/>
        </authorList>
    </citation>
    <scope>NUCLEOTIDE SEQUENCE</scope>
    <source>
        <strain evidence="8">AArc-Mg</strain>
        <strain evidence="7">AArc1</strain>
    </source>
</reference>
<dbReference type="KEGG" id="nag:AArcMg_3408"/>
<dbReference type="Pfam" id="PF02700">
    <property type="entry name" value="PurS"/>
    <property type="match status" value="1"/>
</dbReference>
<keyword evidence="4 6" id="KW-0658">Purine biosynthesis</keyword>
<evidence type="ECO:0000256" key="3">
    <source>
        <dbReference type="ARBA" id="ARBA00022741"/>
    </source>
</evidence>
<proteinExistence type="inferred from homology"/>
<evidence type="ECO:0000256" key="2">
    <source>
        <dbReference type="ARBA" id="ARBA00022598"/>
    </source>
</evidence>
<dbReference type="EMBL" id="CP024047">
    <property type="protein sequence ID" value="AXR79615.1"/>
    <property type="molecule type" value="Genomic_DNA"/>
</dbReference>
<organism evidence="7 10">
    <name type="scientific">Natrarchaeobaculum sulfurireducens</name>
    <dbReference type="NCBI Taxonomy" id="2044521"/>
    <lineage>
        <taxon>Archaea</taxon>
        <taxon>Methanobacteriati</taxon>
        <taxon>Methanobacteriota</taxon>
        <taxon>Stenosarchaea group</taxon>
        <taxon>Halobacteria</taxon>
        <taxon>Halobacteriales</taxon>
        <taxon>Natrialbaceae</taxon>
        <taxon>Natrarchaeobaculum</taxon>
    </lineage>
</organism>
<dbReference type="PANTHER" id="PTHR34696:SF1">
    <property type="entry name" value="PHOSPHORIBOSYLFORMYLGLYCINAMIDINE SYNTHASE SUBUNIT PURS"/>
    <property type="match status" value="1"/>
</dbReference>
<protein>
    <recommendedName>
        <fullName evidence="6">Phosphoribosylformylglycinamidine synthase subunit PurS</fullName>
        <shortName evidence="6">FGAM synthase</shortName>
        <ecNumber evidence="6">6.3.5.3</ecNumber>
    </recommendedName>
    <alternativeName>
        <fullName evidence="6">Formylglycinamide ribonucleotide amidotransferase subunit III</fullName>
        <shortName evidence="6">FGAR amidotransferase III</shortName>
        <shortName evidence="6">FGAR-AT III</shortName>
    </alternativeName>
    <alternativeName>
        <fullName evidence="6">Phosphoribosylformylglycinamidine synthase subunit III</fullName>
    </alternativeName>
</protein>
<accession>A0A346PV43</accession>
<comment type="similarity">
    <text evidence="6">Belongs to the PurS family.</text>
</comment>
<dbReference type="NCBIfam" id="NF004630">
    <property type="entry name" value="PRK05974.1"/>
    <property type="match status" value="1"/>
</dbReference>
<dbReference type="SUPFAM" id="SSF82697">
    <property type="entry name" value="PurS-like"/>
    <property type="match status" value="1"/>
</dbReference>
<keyword evidence="9" id="KW-1185">Reference proteome</keyword>
<dbReference type="UniPathway" id="UPA00074">
    <property type="reaction ID" value="UER00128"/>
</dbReference>
<dbReference type="PANTHER" id="PTHR34696">
    <property type="entry name" value="PHOSPHORIBOSYLFORMYLGLYCINAMIDINE SYNTHASE SUBUNIT PURS"/>
    <property type="match status" value="1"/>
</dbReference>
<dbReference type="Proteomes" id="UP000258613">
    <property type="component" value="Chromosome"/>
</dbReference>
<gene>
    <name evidence="6" type="primary">purS</name>
    <name evidence="7" type="ORF">AArc1_3314</name>
    <name evidence="8" type="ORF">AArcMg_3408</name>
</gene>
<evidence type="ECO:0000256" key="5">
    <source>
        <dbReference type="ARBA" id="ARBA00022840"/>
    </source>
</evidence>
<dbReference type="InterPro" id="IPR003850">
    <property type="entry name" value="PurS"/>
</dbReference>
<dbReference type="GO" id="GO:0004642">
    <property type="term" value="F:phosphoribosylformylglycinamidine synthase activity"/>
    <property type="evidence" value="ECO:0007669"/>
    <property type="project" value="UniProtKB-UniRule"/>
</dbReference>
<dbReference type="KEGG" id="nan:AArc1_3314"/>
<name>A0A346PJC0_9EURY</name>
<evidence type="ECO:0000256" key="6">
    <source>
        <dbReference type="HAMAP-Rule" id="MF_01926"/>
    </source>
</evidence>
<evidence type="ECO:0000313" key="10">
    <source>
        <dbReference type="Proteomes" id="UP000258707"/>
    </source>
</evidence>
<sequence>MYYGDKAKAFLSTNTGFQVMTAYTATVTVRLKRGVLDPEAETTKQALERLGFDLEGLRSADRFEVDLEAESADDAHERASEMAERLLANPTIHDYDVEVDER</sequence>
<comment type="catalytic activity">
    <reaction evidence="6">
        <text>N(2)-formyl-N(1)-(5-phospho-beta-D-ribosyl)glycinamide + L-glutamine + ATP + H2O = 2-formamido-N(1)-(5-O-phospho-beta-D-ribosyl)acetamidine + L-glutamate + ADP + phosphate + H(+)</text>
        <dbReference type="Rhea" id="RHEA:17129"/>
        <dbReference type="ChEBI" id="CHEBI:15377"/>
        <dbReference type="ChEBI" id="CHEBI:15378"/>
        <dbReference type="ChEBI" id="CHEBI:29985"/>
        <dbReference type="ChEBI" id="CHEBI:30616"/>
        <dbReference type="ChEBI" id="CHEBI:43474"/>
        <dbReference type="ChEBI" id="CHEBI:58359"/>
        <dbReference type="ChEBI" id="CHEBI:147286"/>
        <dbReference type="ChEBI" id="CHEBI:147287"/>
        <dbReference type="ChEBI" id="CHEBI:456216"/>
        <dbReference type="EC" id="6.3.5.3"/>
    </reaction>
</comment>
<evidence type="ECO:0000313" key="8">
    <source>
        <dbReference type="EMBL" id="AXR83388.1"/>
    </source>
</evidence>
<dbReference type="InterPro" id="IPR036604">
    <property type="entry name" value="PurS-like_sf"/>
</dbReference>
<dbReference type="Gene3D" id="3.30.1280.10">
    <property type="entry name" value="Phosphoribosylformylglycinamidine synthase subunit PurS"/>
    <property type="match status" value="1"/>
</dbReference>
<keyword evidence="1 6" id="KW-0963">Cytoplasm</keyword>
<evidence type="ECO:0000313" key="9">
    <source>
        <dbReference type="Proteomes" id="UP000258613"/>
    </source>
</evidence>
<comment type="pathway">
    <text evidence="6">Purine metabolism; IMP biosynthesis via de novo pathway; 5-amino-1-(5-phospho-D-ribosyl)imidazole from N(2)-formyl-N(1)-(5-phospho-D-ribosyl)glycinamide: step 1/2.</text>
</comment>
<dbReference type="GO" id="GO:0005524">
    <property type="term" value="F:ATP binding"/>
    <property type="evidence" value="ECO:0007669"/>
    <property type="project" value="UniProtKB-UniRule"/>
</dbReference>
<dbReference type="EC" id="6.3.5.3" evidence="6"/>